<dbReference type="Proteomes" id="UP000321204">
    <property type="component" value="Chromosome"/>
</dbReference>
<dbReference type="InterPro" id="IPR004919">
    <property type="entry name" value="GmrSD_N"/>
</dbReference>
<dbReference type="KEGG" id="fgg:FSB75_12245"/>
<dbReference type="PANTHER" id="PTHR35149:SF2">
    <property type="entry name" value="DUF262 DOMAIN-CONTAINING PROTEIN"/>
    <property type="match status" value="1"/>
</dbReference>
<accession>A0A5B8UIW4</accession>
<dbReference type="InterPro" id="IPR057156">
    <property type="entry name" value="DUF7834"/>
</dbReference>
<keyword evidence="4" id="KW-1185">Reference proteome</keyword>
<feature type="domain" description="GmrSD restriction endonucleases N-terminal" evidence="1">
    <location>
        <begin position="34"/>
        <end position="210"/>
    </location>
</feature>
<proteinExistence type="predicted"/>
<sequence length="472" mass="55565">MLDLATQVALGMNGLAKTNQTTQVNKEVPRIISVKELLSKPNLTIPDYQRPYKWSIKNVNQLIDDILLHRDKSAYRIGTLVLHQIEDTLNIVDGQQRTITLLLMAMALQNHLHYPVKEDLIKHHYQIPKTKLFDEWEFSNPISQKNIHQNYREVKRRMIDFDAHSIRFFYEKCELVQVVLNDVSEAFQFFDSQNARGRDLDPHDLLKAFHLRELTPRISEQEKMEIVSHWESLETDDLKKLFAQLLFRVRYWSKGHSARFFTKNEVDAFKGISPDAESLFPYTEIYKIGHYFVDDYNTNYHRKIDKQHVSYPFQLNQVMINGKRFFEFVNHYWNVREVMYAGLYKNDKAKAVLEVIDKYPERYRTGDAYVRTLFDCALLFYWDKFGNAEIGRIAEKIFVWAYKLRLTQHSVQLASIDNYALEAPYVFKTINEALAPKDVLNLSITPVKLGDLKGKELKSVLDQVKNLGYYEA</sequence>
<evidence type="ECO:0000313" key="4">
    <source>
        <dbReference type="Proteomes" id="UP000321204"/>
    </source>
</evidence>
<evidence type="ECO:0000259" key="1">
    <source>
        <dbReference type="Pfam" id="PF03235"/>
    </source>
</evidence>
<name>A0A5B8UIW4_9BACT</name>
<dbReference type="AlphaFoldDB" id="A0A5B8UIW4"/>
<organism evidence="3 4">
    <name type="scientific">Flavisolibacter ginsenosidimutans</name>
    <dbReference type="NCBI Taxonomy" id="661481"/>
    <lineage>
        <taxon>Bacteria</taxon>
        <taxon>Pseudomonadati</taxon>
        <taxon>Bacteroidota</taxon>
        <taxon>Chitinophagia</taxon>
        <taxon>Chitinophagales</taxon>
        <taxon>Chitinophagaceae</taxon>
        <taxon>Flavisolibacter</taxon>
    </lineage>
</organism>
<dbReference type="OrthoDB" id="9798761at2"/>
<reference evidence="3 4" key="1">
    <citation type="journal article" date="2015" name="Int. J. Syst. Evol. Microbiol.">
        <title>Flavisolibacter ginsenosidimutans sp. nov., with ginsenoside-converting activity isolated from soil used for cultivating ginseng.</title>
        <authorList>
            <person name="Zhao Y."/>
            <person name="Liu Q."/>
            <person name="Kang M.S."/>
            <person name="Jin F."/>
            <person name="Yu H."/>
            <person name="Im W.T."/>
        </authorList>
    </citation>
    <scope>NUCLEOTIDE SEQUENCE [LARGE SCALE GENOMIC DNA]</scope>
    <source>
        <strain evidence="3 4">Gsoil 636</strain>
    </source>
</reference>
<protein>
    <submittedName>
        <fullName evidence="3">DUF262 domain-containing protein</fullName>
    </submittedName>
</protein>
<dbReference type="Pfam" id="PF25202">
    <property type="entry name" value="DUF7834"/>
    <property type="match status" value="1"/>
</dbReference>
<dbReference type="PANTHER" id="PTHR35149">
    <property type="entry name" value="SLL5132 PROTEIN"/>
    <property type="match status" value="1"/>
</dbReference>
<dbReference type="RefSeq" id="WP_146787743.1">
    <property type="nucleotide sequence ID" value="NZ_BAABIO010000003.1"/>
</dbReference>
<dbReference type="EMBL" id="CP042433">
    <property type="protein sequence ID" value="QEC56631.1"/>
    <property type="molecule type" value="Genomic_DNA"/>
</dbReference>
<feature type="domain" description="DUF7834" evidence="2">
    <location>
        <begin position="222"/>
        <end position="446"/>
    </location>
</feature>
<evidence type="ECO:0000313" key="3">
    <source>
        <dbReference type="EMBL" id="QEC56631.1"/>
    </source>
</evidence>
<evidence type="ECO:0000259" key="2">
    <source>
        <dbReference type="Pfam" id="PF25202"/>
    </source>
</evidence>
<dbReference type="Pfam" id="PF03235">
    <property type="entry name" value="GmrSD_N"/>
    <property type="match status" value="1"/>
</dbReference>
<gene>
    <name evidence="3" type="ORF">FSB75_12245</name>
</gene>